<gene>
    <name evidence="2" type="ORF">FN846DRAFT_928108</name>
</gene>
<dbReference type="EMBL" id="VXIS01000011">
    <property type="protein sequence ID" value="KAA8913912.1"/>
    <property type="molecule type" value="Genomic_DNA"/>
</dbReference>
<proteinExistence type="predicted"/>
<evidence type="ECO:0000313" key="2">
    <source>
        <dbReference type="EMBL" id="KAA8913912.1"/>
    </source>
</evidence>
<name>A0A5J5FAR2_9PEZI</name>
<keyword evidence="1" id="KW-0812">Transmembrane</keyword>
<feature type="transmembrane region" description="Helical" evidence="1">
    <location>
        <begin position="64"/>
        <end position="82"/>
    </location>
</feature>
<accession>A0A5J5FAR2</accession>
<evidence type="ECO:0000256" key="1">
    <source>
        <dbReference type="SAM" id="Phobius"/>
    </source>
</evidence>
<keyword evidence="1" id="KW-0472">Membrane</keyword>
<reference evidence="2 3" key="1">
    <citation type="submission" date="2019-09" db="EMBL/GenBank/DDBJ databases">
        <title>Draft genome of the ectomycorrhizal ascomycete Sphaerosporella brunnea.</title>
        <authorList>
            <consortium name="DOE Joint Genome Institute"/>
            <person name="Benucci G.M."/>
            <person name="Marozzi G."/>
            <person name="Antonielli L."/>
            <person name="Sanchez S."/>
            <person name="Marco P."/>
            <person name="Wang X."/>
            <person name="Falini L.B."/>
            <person name="Barry K."/>
            <person name="Haridas S."/>
            <person name="Lipzen A."/>
            <person name="Labutti K."/>
            <person name="Grigoriev I.V."/>
            <person name="Murat C."/>
            <person name="Martin F."/>
            <person name="Albertini E."/>
            <person name="Donnini D."/>
            <person name="Bonito G."/>
        </authorList>
    </citation>
    <scope>NUCLEOTIDE SEQUENCE [LARGE SCALE GENOMIC DNA]</scope>
    <source>
        <strain evidence="2 3">Sb_GMNB300</strain>
    </source>
</reference>
<organism evidence="2 3">
    <name type="scientific">Sphaerosporella brunnea</name>
    <dbReference type="NCBI Taxonomy" id="1250544"/>
    <lineage>
        <taxon>Eukaryota</taxon>
        <taxon>Fungi</taxon>
        <taxon>Dikarya</taxon>
        <taxon>Ascomycota</taxon>
        <taxon>Pezizomycotina</taxon>
        <taxon>Pezizomycetes</taxon>
        <taxon>Pezizales</taxon>
        <taxon>Pyronemataceae</taxon>
        <taxon>Sphaerosporella</taxon>
    </lineage>
</organism>
<dbReference type="AlphaFoldDB" id="A0A5J5FAR2"/>
<dbReference type="Proteomes" id="UP000326924">
    <property type="component" value="Unassembled WGS sequence"/>
</dbReference>
<protein>
    <submittedName>
        <fullName evidence="2">Uncharacterized protein</fullName>
    </submittedName>
</protein>
<comment type="caution">
    <text evidence="2">The sequence shown here is derived from an EMBL/GenBank/DDBJ whole genome shotgun (WGS) entry which is preliminary data.</text>
</comment>
<sequence>MYWKASWELVVCMVGWFLLWRLLCPIYQKTSRCGDGVSGTKCCPSSDFHQPLQYHKNKRFDVRGLLSIGGMSLLAIPVSAAGY</sequence>
<keyword evidence="3" id="KW-1185">Reference proteome</keyword>
<keyword evidence="1" id="KW-1133">Transmembrane helix</keyword>
<evidence type="ECO:0000313" key="3">
    <source>
        <dbReference type="Proteomes" id="UP000326924"/>
    </source>
</evidence>
<feature type="transmembrane region" description="Helical" evidence="1">
    <location>
        <begin position="6"/>
        <end position="23"/>
    </location>
</feature>
<dbReference type="InParanoid" id="A0A5J5FAR2"/>